<dbReference type="RefSeq" id="WP_148932810.1">
    <property type="nucleotide sequence ID" value="NZ_VNHS01000013.1"/>
</dbReference>
<dbReference type="PANTHER" id="PTHR43649:SF31">
    <property type="entry name" value="SN-GLYCEROL-3-PHOSPHATE-BINDING PERIPLASMIC PROTEIN UGPB"/>
    <property type="match status" value="1"/>
</dbReference>
<evidence type="ECO:0000256" key="1">
    <source>
        <dbReference type="ARBA" id="ARBA00004196"/>
    </source>
</evidence>
<dbReference type="Gene3D" id="3.40.190.10">
    <property type="entry name" value="Periplasmic binding protein-like II"/>
    <property type="match status" value="1"/>
</dbReference>
<accession>A0A5S5BRY1</accession>
<dbReference type="OrthoDB" id="2675752at2"/>
<keyword evidence="3" id="KW-0813">Transport</keyword>
<feature type="signal peptide" evidence="6">
    <location>
        <begin position="1"/>
        <end position="24"/>
    </location>
</feature>
<keyword evidence="7" id="KW-0762">Sugar transport</keyword>
<organism evidence="7 8">
    <name type="scientific">Paenibacillus methanolicus</name>
    <dbReference type="NCBI Taxonomy" id="582686"/>
    <lineage>
        <taxon>Bacteria</taxon>
        <taxon>Bacillati</taxon>
        <taxon>Bacillota</taxon>
        <taxon>Bacilli</taxon>
        <taxon>Bacillales</taxon>
        <taxon>Paenibacillaceae</taxon>
        <taxon>Paenibacillus</taxon>
    </lineage>
</organism>
<dbReference type="InterPro" id="IPR006059">
    <property type="entry name" value="SBP"/>
</dbReference>
<name>A0A5S5BRY1_9BACL</name>
<keyword evidence="4 6" id="KW-0732">Signal</keyword>
<evidence type="ECO:0000256" key="3">
    <source>
        <dbReference type="ARBA" id="ARBA00022448"/>
    </source>
</evidence>
<dbReference type="GO" id="GO:0030313">
    <property type="term" value="C:cell envelope"/>
    <property type="evidence" value="ECO:0007669"/>
    <property type="project" value="UniProtKB-SubCell"/>
</dbReference>
<evidence type="ECO:0000313" key="8">
    <source>
        <dbReference type="Proteomes" id="UP000323257"/>
    </source>
</evidence>
<dbReference type="Pfam" id="PF01547">
    <property type="entry name" value="SBP_bac_1"/>
    <property type="match status" value="1"/>
</dbReference>
<comment type="caution">
    <text evidence="7">The sequence shown here is derived from an EMBL/GenBank/DDBJ whole genome shotgun (WGS) entry which is preliminary data.</text>
</comment>
<dbReference type="Proteomes" id="UP000323257">
    <property type="component" value="Unassembled WGS sequence"/>
</dbReference>
<evidence type="ECO:0000313" key="7">
    <source>
        <dbReference type="EMBL" id="TYP69819.1"/>
    </source>
</evidence>
<sequence length="501" mass="55077">MKVLKWSLPAVLSLSLLVTGCAGGNDSAFSMDEEEAGTLKVMAHDESWFFQQYGNLFNTKFPNVEIEVLSMRSLYGEGVTDYEKAFADFIEKEQPDVLMLSMDQYVKFAEENKLTELDAMLEEEDFKSADLLPSAVERMKEKGGGKLYGLSPFFYSQALFYNKDLFDKYGVPLPDKSLSWQEVFELAKRFPTGGDQKDRVYGFSYGYGNLTNMGMMIGSTEGLRYIDPAATKISINTDGWKRVYETTLAAVKSGAIYSPEMVSSGAGDGSYSDYMERDKFLSGKAAMTMNGSYYMDELSRAGDFNKDYKPFAWGLLTEPIDPANPGTGTTLDLSEIYAVNAMAANPKAAWQLVKYINGDQAAKLLSRTQSGSLLTRTQYNKNKVKGDVNLEPFYALKPRESNDYNTNIPGDFYTPFFDNAEKELKAVQSGSQSLDEALQAIEAKGQQELDKARKAQEAEKAKKAAESGSDGAESSGGGAESVREAETTESASAESAAEPAS</sequence>
<proteinExistence type="inferred from homology"/>
<dbReference type="PROSITE" id="PS51257">
    <property type="entry name" value="PROKAR_LIPOPROTEIN"/>
    <property type="match status" value="1"/>
</dbReference>
<evidence type="ECO:0000256" key="4">
    <source>
        <dbReference type="ARBA" id="ARBA00022729"/>
    </source>
</evidence>
<evidence type="ECO:0000256" key="2">
    <source>
        <dbReference type="ARBA" id="ARBA00008520"/>
    </source>
</evidence>
<keyword evidence="8" id="KW-1185">Reference proteome</keyword>
<comment type="similarity">
    <text evidence="2">Belongs to the bacterial solute-binding protein 1 family.</text>
</comment>
<dbReference type="EMBL" id="VNHS01000013">
    <property type="protein sequence ID" value="TYP69819.1"/>
    <property type="molecule type" value="Genomic_DNA"/>
</dbReference>
<dbReference type="AlphaFoldDB" id="A0A5S5BRY1"/>
<feature type="chain" id="PRO_5024301243" evidence="6">
    <location>
        <begin position="25"/>
        <end position="501"/>
    </location>
</feature>
<dbReference type="SUPFAM" id="SSF53850">
    <property type="entry name" value="Periplasmic binding protein-like II"/>
    <property type="match status" value="1"/>
</dbReference>
<evidence type="ECO:0000256" key="6">
    <source>
        <dbReference type="SAM" id="SignalP"/>
    </source>
</evidence>
<comment type="subcellular location">
    <subcellularLocation>
        <location evidence="1">Cell envelope</location>
    </subcellularLocation>
</comment>
<feature type="compositionally biased region" description="Low complexity" evidence="5">
    <location>
        <begin position="488"/>
        <end position="501"/>
    </location>
</feature>
<dbReference type="InterPro" id="IPR050490">
    <property type="entry name" value="Bact_solute-bd_prot1"/>
</dbReference>
<evidence type="ECO:0000256" key="5">
    <source>
        <dbReference type="SAM" id="MobiDB-lite"/>
    </source>
</evidence>
<dbReference type="PANTHER" id="PTHR43649">
    <property type="entry name" value="ARABINOSE-BINDING PROTEIN-RELATED"/>
    <property type="match status" value="1"/>
</dbReference>
<feature type="region of interest" description="Disordered" evidence="5">
    <location>
        <begin position="445"/>
        <end position="501"/>
    </location>
</feature>
<protein>
    <submittedName>
        <fullName evidence="7">Multiple sugar transport system substrate-binding protein</fullName>
    </submittedName>
</protein>
<feature type="compositionally biased region" description="Basic and acidic residues" evidence="5">
    <location>
        <begin position="445"/>
        <end position="465"/>
    </location>
</feature>
<reference evidence="7 8" key="1">
    <citation type="submission" date="2019-07" db="EMBL/GenBank/DDBJ databases">
        <title>Genomic Encyclopedia of Type Strains, Phase III (KMG-III): the genomes of soil and plant-associated and newly described type strains.</title>
        <authorList>
            <person name="Whitman W."/>
        </authorList>
    </citation>
    <scope>NUCLEOTIDE SEQUENCE [LARGE SCALE GENOMIC DNA]</scope>
    <source>
        <strain evidence="7 8">BL24</strain>
    </source>
</reference>
<gene>
    <name evidence="7" type="ORF">BCM02_113151</name>
</gene>